<dbReference type="SMART" id="SM00513">
    <property type="entry name" value="SAP"/>
    <property type="match status" value="1"/>
</dbReference>
<comment type="caution">
    <text evidence="3">The sequence shown here is derived from an EMBL/GenBank/DDBJ whole genome shotgun (WGS) entry which is preliminary data.</text>
</comment>
<proteinExistence type="predicted"/>
<name>A0A1C7NNL6_9FUNG</name>
<feature type="region of interest" description="Disordered" evidence="1">
    <location>
        <begin position="271"/>
        <end position="316"/>
    </location>
</feature>
<dbReference type="Pfam" id="PF02037">
    <property type="entry name" value="SAP"/>
    <property type="match status" value="1"/>
</dbReference>
<dbReference type="InParanoid" id="A0A1C7NNL6"/>
<sequence>MNLLISPFDPEQSPSLRESPNGSLPTQPLDVPINQTHPSHLDMDLFSSLAHEGLSEPVDLNYPSSSLPSLDTMSRYANYNISHSPESSTSTDSNLASSPHPYTHFPGQNDFVLADIHNPSIHQLQFSRRSSSVPPHFQQLKFNSQDNSSPLYNHAQVTPPIMPPPTQHAVKPPPIQIQRFVANYNHTHRPLDTETHRRLLDEKLEKIDFDDITVAELKEALRERGLSATGRKAELWHRLKEEYDAVVHRKNMSCQANSSPVSLPRRISNMSLHSPKKQPQTRFSPYSPPPSRRSSQIKQERPLASSLPNDHTPSFLNDQFMMMRKPSGLRQSIDNSHTLENQDIWASQPYSLTPPVTTPSYEQGQTGLSPDIWDHQTLEKFLQEI</sequence>
<dbReference type="OrthoDB" id="445357at2759"/>
<dbReference type="Gene3D" id="1.10.720.30">
    <property type="entry name" value="SAP domain"/>
    <property type="match status" value="1"/>
</dbReference>
<dbReference type="InterPro" id="IPR003034">
    <property type="entry name" value="SAP_dom"/>
</dbReference>
<gene>
    <name evidence="3" type="ORF">A0J61_01237</name>
</gene>
<dbReference type="Proteomes" id="UP000093000">
    <property type="component" value="Unassembled WGS sequence"/>
</dbReference>
<dbReference type="InterPro" id="IPR036361">
    <property type="entry name" value="SAP_dom_sf"/>
</dbReference>
<dbReference type="EMBL" id="LUGH01000037">
    <property type="protein sequence ID" value="OBZ90711.1"/>
    <property type="molecule type" value="Genomic_DNA"/>
</dbReference>
<evidence type="ECO:0000259" key="2">
    <source>
        <dbReference type="PROSITE" id="PS50800"/>
    </source>
</evidence>
<feature type="domain" description="SAP" evidence="2">
    <location>
        <begin position="209"/>
        <end position="243"/>
    </location>
</feature>
<dbReference type="AlphaFoldDB" id="A0A1C7NNL6"/>
<keyword evidence="4" id="KW-1185">Reference proteome</keyword>
<feature type="region of interest" description="Disordered" evidence="1">
    <location>
        <begin position="1"/>
        <end position="40"/>
    </location>
</feature>
<dbReference type="SUPFAM" id="SSF68906">
    <property type="entry name" value="SAP domain"/>
    <property type="match status" value="1"/>
</dbReference>
<feature type="compositionally biased region" description="Low complexity" evidence="1">
    <location>
        <begin position="82"/>
        <end position="98"/>
    </location>
</feature>
<evidence type="ECO:0000313" key="4">
    <source>
        <dbReference type="Proteomes" id="UP000093000"/>
    </source>
</evidence>
<evidence type="ECO:0000313" key="3">
    <source>
        <dbReference type="EMBL" id="OBZ90711.1"/>
    </source>
</evidence>
<protein>
    <recommendedName>
        <fullName evidence="2">SAP domain-containing protein</fullName>
    </recommendedName>
</protein>
<feature type="compositionally biased region" description="Polar residues" evidence="1">
    <location>
        <begin position="271"/>
        <end position="283"/>
    </location>
</feature>
<feature type="compositionally biased region" description="Polar residues" evidence="1">
    <location>
        <begin position="12"/>
        <end position="26"/>
    </location>
</feature>
<reference evidence="3 4" key="1">
    <citation type="submission" date="2016-03" db="EMBL/GenBank/DDBJ databases">
        <title>Choanephora cucurbitarum.</title>
        <authorList>
            <person name="Min B."/>
            <person name="Park H."/>
            <person name="Park J.-H."/>
            <person name="Shin H.-D."/>
            <person name="Choi I.-G."/>
        </authorList>
    </citation>
    <scope>NUCLEOTIDE SEQUENCE [LARGE SCALE GENOMIC DNA]</scope>
    <source>
        <strain evidence="3 4">KUS-F28377</strain>
    </source>
</reference>
<dbReference type="PROSITE" id="PS50800">
    <property type="entry name" value="SAP"/>
    <property type="match status" value="1"/>
</dbReference>
<evidence type="ECO:0000256" key="1">
    <source>
        <dbReference type="SAM" id="MobiDB-lite"/>
    </source>
</evidence>
<dbReference type="STRING" id="101091.A0A1C7NNL6"/>
<accession>A0A1C7NNL6</accession>
<feature type="region of interest" description="Disordered" evidence="1">
    <location>
        <begin position="81"/>
        <end position="103"/>
    </location>
</feature>
<organism evidence="3 4">
    <name type="scientific">Choanephora cucurbitarum</name>
    <dbReference type="NCBI Taxonomy" id="101091"/>
    <lineage>
        <taxon>Eukaryota</taxon>
        <taxon>Fungi</taxon>
        <taxon>Fungi incertae sedis</taxon>
        <taxon>Mucoromycota</taxon>
        <taxon>Mucoromycotina</taxon>
        <taxon>Mucoromycetes</taxon>
        <taxon>Mucorales</taxon>
        <taxon>Mucorineae</taxon>
        <taxon>Choanephoraceae</taxon>
        <taxon>Choanephoroideae</taxon>
        <taxon>Choanephora</taxon>
    </lineage>
</organism>
<feature type="compositionally biased region" description="Polar residues" evidence="1">
    <location>
        <begin position="306"/>
        <end position="316"/>
    </location>
</feature>